<proteinExistence type="predicted"/>
<dbReference type="RefSeq" id="WP_187808236.1">
    <property type="nucleotide sequence ID" value="NZ_LZEU01000001.1"/>
</dbReference>
<accession>A0ABR7S5D5</accession>
<feature type="compositionally biased region" description="Gly residues" evidence="1">
    <location>
        <begin position="222"/>
        <end position="235"/>
    </location>
</feature>
<dbReference type="Proteomes" id="UP000744555">
    <property type="component" value="Unassembled WGS sequence"/>
</dbReference>
<feature type="region of interest" description="Disordered" evidence="1">
    <location>
        <begin position="205"/>
        <end position="235"/>
    </location>
</feature>
<protein>
    <submittedName>
        <fullName evidence="2">Uncharacterized protein</fullName>
    </submittedName>
</protein>
<evidence type="ECO:0000313" key="3">
    <source>
        <dbReference type="Proteomes" id="UP000744555"/>
    </source>
</evidence>
<dbReference type="PIRSF" id="PIRSF032817">
    <property type="entry name" value="UCP032817"/>
    <property type="match status" value="1"/>
</dbReference>
<name>A0ABR7S5D5_AQUAC</name>
<evidence type="ECO:0000256" key="1">
    <source>
        <dbReference type="SAM" id="MobiDB-lite"/>
    </source>
</evidence>
<comment type="caution">
    <text evidence="2">The sequence shown here is derived from an EMBL/GenBank/DDBJ whole genome shotgun (WGS) entry which is preliminary data.</text>
</comment>
<dbReference type="EMBL" id="LZEU01000001">
    <property type="protein sequence ID" value="MBC9252791.1"/>
    <property type="molecule type" value="Genomic_DNA"/>
</dbReference>
<dbReference type="InterPro" id="IPR017008">
    <property type="entry name" value="UCP032817-like"/>
</dbReference>
<organism evidence="2 3">
    <name type="scientific">Aquipseudomonas alcaligenes</name>
    <name type="common">Pseudomonas alcaligenes</name>
    <dbReference type="NCBI Taxonomy" id="43263"/>
    <lineage>
        <taxon>Bacteria</taxon>
        <taxon>Pseudomonadati</taxon>
        <taxon>Pseudomonadota</taxon>
        <taxon>Gammaproteobacteria</taxon>
        <taxon>Pseudomonadales</taxon>
        <taxon>Pseudomonadaceae</taxon>
        <taxon>Aquipseudomonas</taxon>
    </lineage>
</organism>
<gene>
    <name evidence="2" type="ORF">A9179_21205</name>
</gene>
<evidence type="ECO:0000313" key="2">
    <source>
        <dbReference type="EMBL" id="MBC9252791.1"/>
    </source>
</evidence>
<sequence length="235" mass="25110">MTTTSTLLAVALLGAGFWGWRLQLERQRARFIATFGFPQRLRSKLSERYPHLSAEQVSQVLHGLREYFQLCRLAKRQLVAMPSQAVDVAWHEFILYTRQYQGFCRRALGRFLHHTPNDAMPSQRAASEGIRRAWRLSCARENLARQAPQRLPLLFALDAELGIADGFHYSLNCGALPGSYRQGDAYCASHIGCSSGCGGGSSCGGGGDGSAGGSSDSSSGSSDGGGCGGGCGGGD</sequence>
<reference evidence="2 3" key="1">
    <citation type="submission" date="2016-06" db="EMBL/GenBank/DDBJ databases">
        <authorList>
            <person name="Ramos C."/>
            <person name="Pintado A."/>
            <person name="Crespo-Gomez J.I."/>
        </authorList>
    </citation>
    <scope>NUCLEOTIDE SEQUENCE [LARGE SCALE GENOMIC DNA]</scope>
    <source>
        <strain evidence="2 3">AVO110</strain>
    </source>
</reference>
<keyword evidence="3" id="KW-1185">Reference proteome</keyword>